<protein>
    <recommendedName>
        <fullName evidence="4">TonB C-terminal domain-containing protein</fullName>
    </recommendedName>
</protein>
<keyword evidence="3" id="KW-1185">Reference proteome</keyword>
<proteinExistence type="predicted"/>
<gene>
    <name evidence="2" type="ORF">ACHKAR_17415</name>
</gene>
<keyword evidence="1" id="KW-1133">Transmembrane helix</keyword>
<keyword evidence="1" id="KW-0472">Membrane</keyword>
<organism evidence="2 3">
    <name type="scientific">Marinoscillum luteum</name>
    <dbReference type="NCBI Taxonomy" id="861051"/>
    <lineage>
        <taxon>Bacteria</taxon>
        <taxon>Pseudomonadati</taxon>
        <taxon>Bacteroidota</taxon>
        <taxon>Cytophagia</taxon>
        <taxon>Cytophagales</taxon>
        <taxon>Reichenbachiellaceae</taxon>
        <taxon>Marinoscillum</taxon>
    </lineage>
</organism>
<dbReference type="RefSeq" id="WP_395418709.1">
    <property type="nucleotide sequence ID" value="NZ_JBIPKE010000019.1"/>
</dbReference>
<feature type="transmembrane region" description="Helical" evidence="1">
    <location>
        <begin position="40"/>
        <end position="62"/>
    </location>
</feature>
<dbReference type="Gene3D" id="3.30.1150.10">
    <property type="match status" value="1"/>
</dbReference>
<evidence type="ECO:0008006" key="4">
    <source>
        <dbReference type="Google" id="ProtNLM"/>
    </source>
</evidence>
<dbReference type="EMBL" id="JBIPKE010000019">
    <property type="protein sequence ID" value="MFH6985235.1"/>
    <property type="molecule type" value="Genomic_DNA"/>
</dbReference>
<reference evidence="2 3" key="1">
    <citation type="journal article" date="2013" name="Int. J. Syst. Evol. Microbiol.">
        <title>Marinoscillum luteum sp. nov., isolated from marine sediment.</title>
        <authorList>
            <person name="Cha I.T."/>
            <person name="Park S.J."/>
            <person name="Kim S.J."/>
            <person name="Kim J.G."/>
            <person name="Jung M.Y."/>
            <person name="Shin K.S."/>
            <person name="Kwon K.K."/>
            <person name="Yang S.H."/>
            <person name="Seo Y.S."/>
            <person name="Rhee S.K."/>
        </authorList>
    </citation>
    <scope>NUCLEOTIDE SEQUENCE [LARGE SCALE GENOMIC DNA]</scope>
    <source>
        <strain evidence="2 3">KCTC 23939</strain>
    </source>
</reference>
<keyword evidence="1" id="KW-0812">Transmembrane</keyword>
<evidence type="ECO:0000313" key="2">
    <source>
        <dbReference type="EMBL" id="MFH6985235.1"/>
    </source>
</evidence>
<dbReference type="Proteomes" id="UP001610063">
    <property type="component" value="Unassembled WGS sequence"/>
</dbReference>
<name>A0ABW7NDQ9_9BACT</name>
<sequence length="239" mass="26659">MSNDRKIIWNPEEPVFISDSSKDFDRLVRRAQQRKFTVKIWRQASTASIMGIGVLTIILFNLPETESPTPNIHTAPLSSEIGPFLAPISMVEIPANSQRISKTELAIPAANEKPENELERKEDKETFTPTEYTRAYPAVGMDSLYAYFNTGIHDLLKSGEYPVTSTKTTVNFMIDQTGRPVKISVNALEHTLLEEKIIGLVTGMPEWHPATADGQPVATWFAIPLGLEYQVVLDSGEVK</sequence>
<evidence type="ECO:0000256" key="1">
    <source>
        <dbReference type="SAM" id="Phobius"/>
    </source>
</evidence>
<accession>A0ABW7NDQ9</accession>
<evidence type="ECO:0000313" key="3">
    <source>
        <dbReference type="Proteomes" id="UP001610063"/>
    </source>
</evidence>
<dbReference type="SUPFAM" id="SSF74653">
    <property type="entry name" value="TolA/TonB C-terminal domain"/>
    <property type="match status" value="1"/>
</dbReference>
<comment type="caution">
    <text evidence="2">The sequence shown here is derived from an EMBL/GenBank/DDBJ whole genome shotgun (WGS) entry which is preliminary data.</text>
</comment>